<sequence>MSFACTHIDLAVQAACCDRLGDIFTDAKGASFCGTSSHEEFLSCAGVESKCNVVVEKRQAAASATSAIGAGASAVKSGAAQVSSAIKSGASNAASHAASATKAIGGSASHSASGSHAASGSHSASAGAKSSAAAKKKSAGERTVPSLAAALVLAVAAAAIVA</sequence>
<name>J5SEF4_TRIAS</name>
<gene>
    <name evidence="1" type="ORF">A1Q1_06389</name>
</gene>
<dbReference type="EMBL" id="ALBS01000331">
    <property type="protein sequence ID" value="EJT45251.1"/>
    <property type="molecule type" value="Genomic_DNA"/>
</dbReference>
<proteinExistence type="predicted"/>
<evidence type="ECO:0000313" key="1">
    <source>
        <dbReference type="EMBL" id="EJT45251.1"/>
    </source>
</evidence>
<dbReference type="GeneID" id="25989901"/>
<organism evidence="1 2">
    <name type="scientific">Trichosporon asahii var. asahii (strain ATCC 90039 / CBS 2479 / JCM 2466 / KCTC 7840 / NBRC 103889/ NCYC 2677 / UAMH 7654)</name>
    <name type="common">Yeast</name>
    <dbReference type="NCBI Taxonomy" id="1186058"/>
    <lineage>
        <taxon>Eukaryota</taxon>
        <taxon>Fungi</taxon>
        <taxon>Dikarya</taxon>
        <taxon>Basidiomycota</taxon>
        <taxon>Agaricomycotina</taxon>
        <taxon>Tremellomycetes</taxon>
        <taxon>Trichosporonales</taxon>
        <taxon>Trichosporonaceae</taxon>
        <taxon>Trichosporon</taxon>
    </lineage>
</organism>
<dbReference type="KEGG" id="tasa:A1Q1_06389"/>
<protein>
    <submittedName>
        <fullName evidence="1">Uncharacterized protein</fullName>
    </submittedName>
</protein>
<dbReference type="AlphaFoldDB" id="J5SEF4"/>
<dbReference type="VEuPathDB" id="FungiDB:A1Q1_06389"/>
<comment type="caution">
    <text evidence="1">The sequence shown here is derived from an EMBL/GenBank/DDBJ whole genome shotgun (WGS) entry which is preliminary data.</text>
</comment>
<accession>J5SEF4</accession>
<dbReference type="HOGENOM" id="CLU_1636617_0_0_1"/>
<evidence type="ECO:0000313" key="2">
    <source>
        <dbReference type="Proteomes" id="UP000002748"/>
    </source>
</evidence>
<dbReference type="Proteomes" id="UP000002748">
    <property type="component" value="Unassembled WGS sequence"/>
</dbReference>
<reference evidence="1 2" key="1">
    <citation type="journal article" date="2012" name="Eukaryot. Cell">
        <title>Draft genome sequence of CBS 2479, the standard type strain of Trichosporon asahii.</title>
        <authorList>
            <person name="Yang R.Y."/>
            <person name="Li H.T."/>
            <person name="Zhu H."/>
            <person name="Zhou G.P."/>
            <person name="Wang M."/>
            <person name="Wang L."/>
        </authorList>
    </citation>
    <scope>NUCLEOTIDE SEQUENCE [LARGE SCALE GENOMIC DNA]</scope>
    <source>
        <strain evidence="2">ATCC 90039 / CBS 2479 / JCM 2466 / KCTC 7840 / NCYC 2677 / UAMH 7654</strain>
    </source>
</reference>
<dbReference type="RefSeq" id="XP_014176978.1">
    <property type="nucleotide sequence ID" value="XM_014321503.1"/>
</dbReference>